<evidence type="ECO:0000313" key="2">
    <source>
        <dbReference type="EMBL" id="KYP55979.1"/>
    </source>
</evidence>
<name>A0A151SMJ4_CAJCA</name>
<protein>
    <submittedName>
        <fullName evidence="2">Ribonuclease H protein At1g65750 family</fullName>
    </submittedName>
</protein>
<evidence type="ECO:0000313" key="3">
    <source>
        <dbReference type="Proteomes" id="UP000075243"/>
    </source>
</evidence>
<gene>
    <name evidence="2" type="ORF">KK1_002206</name>
</gene>
<dbReference type="Gramene" id="C.cajan_02154.t">
    <property type="protein sequence ID" value="C.cajan_02154.t.cds1"/>
    <property type="gene ID" value="C.cajan_02154"/>
</dbReference>
<dbReference type="AlphaFoldDB" id="A0A151SMJ4"/>
<evidence type="ECO:0000259" key="1">
    <source>
        <dbReference type="Pfam" id="PF13966"/>
    </source>
</evidence>
<dbReference type="Pfam" id="PF13966">
    <property type="entry name" value="zf-RVT"/>
    <property type="match status" value="1"/>
</dbReference>
<organism evidence="2 3">
    <name type="scientific">Cajanus cajan</name>
    <name type="common">Pigeon pea</name>
    <name type="synonym">Cajanus indicus</name>
    <dbReference type="NCBI Taxonomy" id="3821"/>
    <lineage>
        <taxon>Eukaryota</taxon>
        <taxon>Viridiplantae</taxon>
        <taxon>Streptophyta</taxon>
        <taxon>Embryophyta</taxon>
        <taxon>Tracheophyta</taxon>
        <taxon>Spermatophyta</taxon>
        <taxon>Magnoliopsida</taxon>
        <taxon>eudicotyledons</taxon>
        <taxon>Gunneridae</taxon>
        <taxon>Pentapetalae</taxon>
        <taxon>rosids</taxon>
        <taxon>fabids</taxon>
        <taxon>Fabales</taxon>
        <taxon>Fabaceae</taxon>
        <taxon>Papilionoideae</taxon>
        <taxon>50 kb inversion clade</taxon>
        <taxon>NPAAA clade</taxon>
        <taxon>indigoferoid/millettioid clade</taxon>
        <taxon>Phaseoleae</taxon>
        <taxon>Cajanus</taxon>
    </lineage>
</organism>
<sequence length="113" mass="13123">MAIWSWQGPKCICAFLWKIVGNSLLANNIRSVRTNDPSCVRCETDIENLDRALRHCPLARAVWYFLLPWSKHSSFFNLETGLWLLQNLRADAKIGGRIWSQIFAVMLDILWQC</sequence>
<reference evidence="2 3" key="1">
    <citation type="journal article" date="2012" name="Nat. Biotechnol.">
        <title>Draft genome sequence of pigeonpea (Cajanus cajan), an orphan legume crop of resource-poor farmers.</title>
        <authorList>
            <person name="Varshney R.K."/>
            <person name="Chen W."/>
            <person name="Li Y."/>
            <person name="Bharti A.K."/>
            <person name="Saxena R.K."/>
            <person name="Schlueter J.A."/>
            <person name="Donoghue M.T."/>
            <person name="Azam S."/>
            <person name="Fan G."/>
            <person name="Whaley A.M."/>
            <person name="Farmer A.D."/>
            <person name="Sheridan J."/>
            <person name="Iwata A."/>
            <person name="Tuteja R."/>
            <person name="Penmetsa R.V."/>
            <person name="Wu W."/>
            <person name="Upadhyaya H.D."/>
            <person name="Yang S.P."/>
            <person name="Shah T."/>
            <person name="Saxena K.B."/>
            <person name="Michael T."/>
            <person name="McCombie W.R."/>
            <person name="Yang B."/>
            <person name="Zhang G."/>
            <person name="Yang H."/>
            <person name="Wang J."/>
            <person name="Spillane C."/>
            <person name="Cook D.R."/>
            <person name="May G.D."/>
            <person name="Xu X."/>
            <person name="Jackson S.A."/>
        </authorList>
    </citation>
    <scope>NUCLEOTIDE SEQUENCE [LARGE SCALE GENOMIC DNA]</scope>
    <source>
        <strain evidence="3">cv. Asha</strain>
    </source>
</reference>
<feature type="domain" description="Reverse transcriptase zinc-binding" evidence="1">
    <location>
        <begin position="2"/>
        <end position="63"/>
    </location>
</feature>
<dbReference type="Proteomes" id="UP000075243">
    <property type="component" value="Chromosome 11"/>
</dbReference>
<keyword evidence="3" id="KW-1185">Reference proteome</keyword>
<accession>A0A151SMJ4</accession>
<dbReference type="EMBL" id="CM003613">
    <property type="protein sequence ID" value="KYP55979.1"/>
    <property type="molecule type" value="Genomic_DNA"/>
</dbReference>
<dbReference type="InterPro" id="IPR026960">
    <property type="entry name" value="RVT-Znf"/>
</dbReference>
<proteinExistence type="predicted"/>